<dbReference type="AlphaFoldDB" id="A0A5B7H6K3"/>
<keyword evidence="2" id="KW-1185">Reference proteome</keyword>
<gene>
    <name evidence="1" type="ORF">E2C01_060833</name>
</gene>
<name>A0A5B7H6K3_PORTR</name>
<evidence type="ECO:0000313" key="1">
    <source>
        <dbReference type="EMBL" id="MPC66682.1"/>
    </source>
</evidence>
<accession>A0A5B7H6K3</accession>
<dbReference type="EMBL" id="VSRR010025113">
    <property type="protein sequence ID" value="MPC66682.1"/>
    <property type="molecule type" value="Genomic_DNA"/>
</dbReference>
<evidence type="ECO:0000313" key="2">
    <source>
        <dbReference type="Proteomes" id="UP000324222"/>
    </source>
</evidence>
<comment type="caution">
    <text evidence="1">The sequence shown here is derived from an EMBL/GenBank/DDBJ whole genome shotgun (WGS) entry which is preliminary data.</text>
</comment>
<organism evidence="1 2">
    <name type="scientific">Portunus trituberculatus</name>
    <name type="common">Swimming crab</name>
    <name type="synonym">Neptunus trituberculatus</name>
    <dbReference type="NCBI Taxonomy" id="210409"/>
    <lineage>
        <taxon>Eukaryota</taxon>
        <taxon>Metazoa</taxon>
        <taxon>Ecdysozoa</taxon>
        <taxon>Arthropoda</taxon>
        <taxon>Crustacea</taxon>
        <taxon>Multicrustacea</taxon>
        <taxon>Malacostraca</taxon>
        <taxon>Eumalacostraca</taxon>
        <taxon>Eucarida</taxon>
        <taxon>Decapoda</taxon>
        <taxon>Pleocyemata</taxon>
        <taxon>Brachyura</taxon>
        <taxon>Eubrachyura</taxon>
        <taxon>Portunoidea</taxon>
        <taxon>Portunidae</taxon>
        <taxon>Portuninae</taxon>
        <taxon>Portunus</taxon>
    </lineage>
</organism>
<sequence>MVLDTVRDRVFPSPDQVSRFQAVARQFLLAKALRVSLWRNFCTKRDTFYGTSYLKAHLLGNRCPK</sequence>
<protein>
    <submittedName>
        <fullName evidence="1">Uncharacterized protein</fullName>
    </submittedName>
</protein>
<reference evidence="1 2" key="1">
    <citation type="submission" date="2019-05" db="EMBL/GenBank/DDBJ databases">
        <title>Another draft genome of Portunus trituberculatus and its Hox gene families provides insights of decapod evolution.</title>
        <authorList>
            <person name="Jeong J.-H."/>
            <person name="Song I."/>
            <person name="Kim S."/>
            <person name="Choi T."/>
            <person name="Kim D."/>
            <person name="Ryu S."/>
            <person name="Kim W."/>
        </authorList>
    </citation>
    <scope>NUCLEOTIDE SEQUENCE [LARGE SCALE GENOMIC DNA]</scope>
    <source>
        <tissue evidence="1">Muscle</tissue>
    </source>
</reference>
<proteinExistence type="predicted"/>
<dbReference type="Proteomes" id="UP000324222">
    <property type="component" value="Unassembled WGS sequence"/>
</dbReference>